<keyword evidence="4" id="KW-0808">Transferase</keyword>
<dbReference type="Proteomes" id="UP001551011">
    <property type="component" value="Unassembled WGS sequence"/>
</dbReference>
<feature type="transmembrane region" description="Helical" evidence="9">
    <location>
        <begin position="78"/>
        <end position="104"/>
    </location>
</feature>
<dbReference type="InterPro" id="IPR036890">
    <property type="entry name" value="HATPase_C_sf"/>
</dbReference>
<organism evidence="11 12">
    <name type="scientific">Streptomyces flaveolus</name>
    <dbReference type="NCBI Taxonomy" id="67297"/>
    <lineage>
        <taxon>Bacteria</taxon>
        <taxon>Bacillati</taxon>
        <taxon>Actinomycetota</taxon>
        <taxon>Actinomycetes</taxon>
        <taxon>Kitasatosporales</taxon>
        <taxon>Streptomycetaceae</taxon>
        <taxon>Streptomyces</taxon>
    </lineage>
</organism>
<evidence type="ECO:0000256" key="4">
    <source>
        <dbReference type="ARBA" id="ARBA00022679"/>
    </source>
</evidence>
<dbReference type="CDD" id="cd16917">
    <property type="entry name" value="HATPase_UhpB-NarQ-NarX-like"/>
    <property type="match status" value="1"/>
</dbReference>
<dbReference type="PANTHER" id="PTHR24421:SF10">
    <property type="entry name" value="NITRATE_NITRITE SENSOR PROTEIN NARQ"/>
    <property type="match status" value="1"/>
</dbReference>
<comment type="catalytic activity">
    <reaction evidence="1">
        <text>ATP + protein L-histidine = ADP + protein N-phospho-L-histidine.</text>
        <dbReference type="EC" id="2.7.13.3"/>
    </reaction>
</comment>
<evidence type="ECO:0000256" key="5">
    <source>
        <dbReference type="ARBA" id="ARBA00022741"/>
    </source>
</evidence>
<accession>A0ABV3ALV9</accession>
<gene>
    <name evidence="11" type="ORF">AB0H04_39975</name>
</gene>
<protein>
    <recommendedName>
        <fullName evidence="2">histidine kinase</fullName>
        <ecNumber evidence="2">2.7.13.3</ecNumber>
    </recommendedName>
</protein>
<keyword evidence="5" id="KW-0547">Nucleotide-binding</keyword>
<feature type="transmembrane region" description="Helical" evidence="9">
    <location>
        <begin position="12"/>
        <end position="32"/>
    </location>
</feature>
<proteinExistence type="predicted"/>
<evidence type="ECO:0000256" key="9">
    <source>
        <dbReference type="SAM" id="Phobius"/>
    </source>
</evidence>
<evidence type="ECO:0000256" key="3">
    <source>
        <dbReference type="ARBA" id="ARBA00022553"/>
    </source>
</evidence>
<evidence type="ECO:0000259" key="10">
    <source>
        <dbReference type="Pfam" id="PF07730"/>
    </source>
</evidence>
<keyword evidence="3" id="KW-0597">Phosphoprotein</keyword>
<evidence type="ECO:0000256" key="6">
    <source>
        <dbReference type="ARBA" id="ARBA00022777"/>
    </source>
</evidence>
<dbReference type="InterPro" id="IPR050482">
    <property type="entry name" value="Sensor_HK_TwoCompSys"/>
</dbReference>
<dbReference type="SUPFAM" id="SSF55874">
    <property type="entry name" value="ATPase domain of HSP90 chaperone/DNA topoisomerase II/histidine kinase"/>
    <property type="match status" value="1"/>
</dbReference>
<dbReference type="EC" id="2.7.13.3" evidence="2"/>
<reference evidence="11 12" key="1">
    <citation type="submission" date="2024-06" db="EMBL/GenBank/DDBJ databases">
        <title>The Natural Products Discovery Center: Release of the First 8490 Sequenced Strains for Exploring Actinobacteria Biosynthetic Diversity.</title>
        <authorList>
            <person name="Kalkreuter E."/>
            <person name="Kautsar S.A."/>
            <person name="Yang D."/>
            <person name="Bader C.D."/>
            <person name="Teijaro C.N."/>
            <person name="Fluegel L."/>
            <person name="Davis C.M."/>
            <person name="Simpson J.R."/>
            <person name="Lauterbach L."/>
            <person name="Steele A.D."/>
            <person name="Gui C."/>
            <person name="Meng S."/>
            <person name="Li G."/>
            <person name="Viehrig K."/>
            <person name="Ye F."/>
            <person name="Su P."/>
            <person name="Kiefer A.F."/>
            <person name="Nichols A."/>
            <person name="Cepeda A.J."/>
            <person name="Yan W."/>
            <person name="Fan B."/>
            <person name="Jiang Y."/>
            <person name="Adhikari A."/>
            <person name="Zheng C.-J."/>
            <person name="Schuster L."/>
            <person name="Cowan T.M."/>
            <person name="Smanski M.J."/>
            <person name="Chevrette M.G."/>
            <person name="De Carvalho L.P.S."/>
            <person name="Shen B."/>
        </authorList>
    </citation>
    <scope>NUCLEOTIDE SEQUENCE [LARGE SCALE GENOMIC DNA]</scope>
    <source>
        <strain evidence="11 12">NPDC020594</strain>
    </source>
</reference>
<keyword evidence="9" id="KW-0472">Membrane</keyword>
<keyword evidence="9" id="KW-1133">Transmembrane helix</keyword>
<keyword evidence="9" id="KW-0812">Transmembrane</keyword>
<dbReference type="Gene3D" id="3.30.565.10">
    <property type="entry name" value="Histidine kinase-like ATPase, C-terminal domain"/>
    <property type="match status" value="1"/>
</dbReference>
<evidence type="ECO:0000256" key="2">
    <source>
        <dbReference type="ARBA" id="ARBA00012438"/>
    </source>
</evidence>
<feature type="domain" description="Signal transduction histidine kinase subgroup 3 dimerisation and phosphoacceptor" evidence="10">
    <location>
        <begin position="184"/>
        <end position="249"/>
    </location>
</feature>
<evidence type="ECO:0000313" key="11">
    <source>
        <dbReference type="EMBL" id="MEU5712936.1"/>
    </source>
</evidence>
<name>A0ABV3ALV9_9ACTN</name>
<dbReference type="Gene3D" id="1.20.5.1930">
    <property type="match status" value="1"/>
</dbReference>
<keyword evidence="8" id="KW-0902">Two-component regulatory system</keyword>
<keyword evidence="12" id="KW-1185">Reference proteome</keyword>
<evidence type="ECO:0000256" key="8">
    <source>
        <dbReference type="ARBA" id="ARBA00023012"/>
    </source>
</evidence>
<feature type="transmembrane region" description="Helical" evidence="9">
    <location>
        <begin position="44"/>
        <end position="72"/>
    </location>
</feature>
<comment type="caution">
    <text evidence="11">The sequence shown here is derived from an EMBL/GenBank/DDBJ whole genome shotgun (WGS) entry which is preliminary data.</text>
</comment>
<dbReference type="InterPro" id="IPR011712">
    <property type="entry name" value="Sig_transdc_His_kin_sub3_dim/P"/>
</dbReference>
<evidence type="ECO:0000256" key="1">
    <source>
        <dbReference type="ARBA" id="ARBA00000085"/>
    </source>
</evidence>
<feature type="transmembrane region" description="Helical" evidence="9">
    <location>
        <begin position="116"/>
        <end position="134"/>
    </location>
</feature>
<feature type="transmembrane region" description="Helical" evidence="9">
    <location>
        <begin position="140"/>
        <end position="159"/>
    </location>
</feature>
<dbReference type="PANTHER" id="PTHR24421">
    <property type="entry name" value="NITRATE/NITRITE SENSOR PROTEIN NARX-RELATED"/>
    <property type="match status" value="1"/>
</dbReference>
<dbReference type="GO" id="GO:0016301">
    <property type="term" value="F:kinase activity"/>
    <property type="evidence" value="ECO:0007669"/>
    <property type="project" value="UniProtKB-KW"/>
</dbReference>
<keyword evidence="6 11" id="KW-0418">Kinase</keyword>
<keyword evidence="7" id="KW-0067">ATP-binding</keyword>
<evidence type="ECO:0000313" key="12">
    <source>
        <dbReference type="Proteomes" id="UP001551011"/>
    </source>
</evidence>
<dbReference type="Pfam" id="PF07730">
    <property type="entry name" value="HisKA_3"/>
    <property type="match status" value="1"/>
</dbReference>
<evidence type="ECO:0000256" key="7">
    <source>
        <dbReference type="ARBA" id="ARBA00022840"/>
    </source>
</evidence>
<sequence length="391" mass="41718">MRQTNTDDARRAVWRDLGVMAASAVLTAGTLAAGHRGLWLYPQLFAGVALPGLSYGASDVLVPLAACLSLWWRRSHPAAVALTLIALCAVTPVITAAAVALFTVAVRCPVAVTRRVTAIALVPVVLYLATRWSFQAAQVASAVTGALLVGGAVGWGLFVRGLQERALRAEDEAALRAEQARRREREAIAREMHDVLAHRLSLLSLHAGALEFHPHAPAEQVRQAAAVIRDSAGRALEDLRHVLGVLRTPFDPGAAARTEPPQPTLGDLERLVEENRAAGMRIDLETNLTGEDSLGDFTSRTAYRLAQEALTNARKHAPGQDVRLTLTGTPGDGLTLRVVNDLPDDPPTGEATGARQGLIGMSERAGLAGGTFRHERASGRFQVTAWLPWSA</sequence>
<dbReference type="RefSeq" id="WP_107054760.1">
    <property type="nucleotide sequence ID" value="NZ_JBEXDP010000052.1"/>
</dbReference>
<dbReference type="EMBL" id="JBFAEG010000042">
    <property type="protein sequence ID" value="MEU5712936.1"/>
    <property type="molecule type" value="Genomic_DNA"/>
</dbReference>